<dbReference type="EMBL" id="FNVA01000001">
    <property type="protein sequence ID" value="SEF54354.1"/>
    <property type="molecule type" value="Genomic_DNA"/>
</dbReference>
<dbReference type="CDD" id="cd08276">
    <property type="entry name" value="MDR7"/>
    <property type="match status" value="1"/>
</dbReference>
<dbReference type="GO" id="GO:0016491">
    <property type="term" value="F:oxidoreductase activity"/>
    <property type="evidence" value="ECO:0007669"/>
    <property type="project" value="InterPro"/>
</dbReference>
<dbReference type="PANTHER" id="PTHR45033">
    <property type="match status" value="1"/>
</dbReference>
<dbReference type="InterPro" id="IPR052711">
    <property type="entry name" value="Zinc_ADH-like"/>
</dbReference>
<evidence type="ECO:0000313" key="2">
    <source>
        <dbReference type="EMBL" id="SEF54354.1"/>
    </source>
</evidence>
<dbReference type="SUPFAM" id="SSF50129">
    <property type="entry name" value="GroES-like"/>
    <property type="match status" value="1"/>
</dbReference>
<dbReference type="Pfam" id="PF08240">
    <property type="entry name" value="ADH_N"/>
    <property type="match status" value="1"/>
</dbReference>
<gene>
    <name evidence="2" type="ORF">SAMN05421819_0365</name>
</gene>
<evidence type="ECO:0000313" key="3">
    <source>
        <dbReference type="Proteomes" id="UP000236728"/>
    </source>
</evidence>
<dbReference type="SMART" id="SM00829">
    <property type="entry name" value="PKS_ER"/>
    <property type="match status" value="1"/>
</dbReference>
<dbReference type="RefSeq" id="WP_103931308.1">
    <property type="nucleotide sequence ID" value="NZ_FNVA01000001.1"/>
</dbReference>
<keyword evidence="3" id="KW-1185">Reference proteome</keyword>
<accession>A0A1H5SV81</accession>
<proteinExistence type="predicted"/>
<dbReference type="Proteomes" id="UP000236728">
    <property type="component" value="Unassembled WGS sequence"/>
</dbReference>
<dbReference type="PANTHER" id="PTHR45033:SF2">
    <property type="entry name" value="ZINC-TYPE ALCOHOL DEHYDROGENASE-LIKE PROTEIN C1773.06C"/>
    <property type="match status" value="1"/>
</dbReference>
<dbReference type="OrthoDB" id="9787435at2"/>
<reference evidence="2 3" key="1">
    <citation type="submission" date="2016-10" db="EMBL/GenBank/DDBJ databases">
        <authorList>
            <person name="de Groot N.N."/>
        </authorList>
    </citation>
    <scope>NUCLEOTIDE SEQUENCE [LARGE SCALE GENOMIC DNA]</scope>
    <source>
        <strain evidence="2 3">DSM 22489</strain>
    </source>
</reference>
<organism evidence="2 3">
    <name type="scientific">Bryocella elongata</name>
    <dbReference type="NCBI Taxonomy" id="863522"/>
    <lineage>
        <taxon>Bacteria</taxon>
        <taxon>Pseudomonadati</taxon>
        <taxon>Acidobacteriota</taxon>
        <taxon>Terriglobia</taxon>
        <taxon>Terriglobales</taxon>
        <taxon>Acidobacteriaceae</taxon>
        <taxon>Bryocella</taxon>
    </lineage>
</organism>
<dbReference type="Gene3D" id="3.90.180.10">
    <property type="entry name" value="Medium-chain alcohol dehydrogenases, catalytic domain"/>
    <property type="match status" value="1"/>
</dbReference>
<dbReference type="InterPro" id="IPR020843">
    <property type="entry name" value="ER"/>
</dbReference>
<dbReference type="AlphaFoldDB" id="A0A1H5SV81"/>
<dbReference type="InterPro" id="IPR013149">
    <property type="entry name" value="ADH-like_C"/>
</dbReference>
<sequence>MPTPKTLRLHAFGLDHLALEDIVLGPLGPSDVHVRFHAASLNYRDLMVVRGEYNPKLQMPRIPGSDAAGEVLAVGPAVTTLKPGDRVASLFFQDWRDGPIQNATGKSALGGPIDGVFATERILPASGLIRIPDSLTYEQAATLPCAALTAWNALVERGGLFAGQTVLTLGTGGVSLFALQFASAMGARVIATSSSDEKLVRAQALGASATVNYRANPQWDQEVQALTNKRGVDHVVEVGGAGTLPLSLKAVTPGGKVYVIGVLSGKGATIDPTPILAKSVQVHGIYVGSRGMFERMLAAIEANRIQPVIDRVFPLADYRAAFEHMANGAHFGKIVLDLAM</sequence>
<dbReference type="InterPro" id="IPR036291">
    <property type="entry name" value="NAD(P)-bd_dom_sf"/>
</dbReference>
<dbReference type="InterPro" id="IPR011032">
    <property type="entry name" value="GroES-like_sf"/>
</dbReference>
<dbReference type="InterPro" id="IPR013154">
    <property type="entry name" value="ADH-like_N"/>
</dbReference>
<dbReference type="Gene3D" id="3.40.50.720">
    <property type="entry name" value="NAD(P)-binding Rossmann-like Domain"/>
    <property type="match status" value="1"/>
</dbReference>
<dbReference type="Pfam" id="PF00107">
    <property type="entry name" value="ADH_zinc_N"/>
    <property type="match status" value="1"/>
</dbReference>
<protein>
    <submittedName>
        <fullName evidence="2">NADPH:quinone reductase</fullName>
    </submittedName>
</protein>
<dbReference type="SUPFAM" id="SSF51735">
    <property type="entry name" value="NAD(P)-binding Rossmann-fold domains"/>
    <property type="match status" value="1"/>
</dbReference>
<feature type="domain" description="Enoyl reductase (ER)" evidence="1">
    <location>
        <begin position="13"/>
        <end position="336"/>
    </location>
</feature>
<evidence type="ECO:0000259" key="1">
    <source>
        <dbReference type="SMART" id="SM00829"/>
    </source>
</evidence>
<name>A0A1H5SV81_9BACT</name>